<evidence type="ECO:0000256" key="2">
    <source>
        <dbReference type="SAM" id="Phobius"/>
    </source>
</evidence>
<keyword evidence="5" id="KW-1185">Reference proteome</keyword>
<proteinExistence type="predicted"/>
<dbReference type="SUPFAM" id="SSF51735">
    <property type="entry name" value="NAD(P)-binding Rossmann-fold domains"/>
    <property type="match status" value="1"/>
</dbReference>
<dbReference type="AlphaFoldDB" id="A0A1X0PAW0"/>
<accession>A0A1X0PAW0</accession>
<dbReference type="PANTHER" id="PTHR48079">
    <property type="entry name" value="PROTEIN YEEZ"/>
    <property type="match status" value="1"/>
</dbReference>
<protein>
    <submittedName>
        <fullName evidence="4">Dihydroflavonol-4-reductase</fullName>
    </submittedName>
</protein>
<feature type="domain" description="NAD-dependent epimerase/dehydratase" evidence="3">
    <location>
        <begin position="142"/>
        <end position="380"/>
    </location>
</feature>
<dbReference type="RefSeq" id="XP_028887785.1">
    <property type="nucleotide sequence ID" value="XM_029021277.1"/>
</dbReference>
<dbReference type="GO" id="GO:0004029">
    <property type="term" value="F:aldehyde dehydrogenase (NAD+) activity"/>
    <property type="evidence" value="ECO:0007669"/>
    <property type="project" value="TreeGrafter"/>
</dbReference>
<reference evidence="4 5" key="1">
    <citation type="submission" date="2017-03" db="EMBL/GenBank/DDBJ databases">
        <title>An alternative strategy for trypanosome survival in the mammalian bloodstream revealed through genome and transcriptome analysis of the ubiquitous bovine parasite Trypanosoma (Megatrypanum) theileri.</title>
        <authorList>
            <person name="Kelly S."/>
            <person name="Ivens A."/>
            <person name="Mott A."/>
            <person name="O'Neill E."/>
            <person name="Emms D."/>
            <person name="Macleod O."/>
            <person name="Voorheis P."/>
            <person name="Matthews J."/>
            <person name="Matthews K."/>
            <person name="Carrington M."/>
        </authorList>
    </citation>
    <scope>NUCLEOTIDE SEQUENCE [LARGE SCALE GENOMIC DNA]</scope>
    <source>
        <strain evidence="4">Edinburgh</strain>
    </source>
</reference>
<evidence type="ECO:0000259" key="3">
    <source>
        <dbReference type="Pfam" id="PF01370"/>
    </source>
</evidence>
<dbReference type="Pfam" id="PF01370">
    <property type="entry name" value="Epimerase"/>
    <property type="match status" value="1"/>
</dbReference>
<dbReference type="FunFam" id="3.40.50.720:FF:000644">
    <property type="entry name" value="NAD dependent epimerase/dehydratase family, putative"/>
    <property type="match status" value="1"/>
</dbReference>
<dbReference type="InterPro" id="IPR036291">
    <property type="entry name" value="NAD(P)-bd_dom_sf"/>
</dbReference>
<keyword evidence="2" id="KW-0812">Transmembrane</keyword>
<keyword evidence="1" id="KW-0560">Oxidoreductase</keyword>
<name>A0A1X0PAW0_9TRYP</name>
<comment type="caution">
    <text evidence="4">The sequence shown here is derived from an EMBL/GenBank/DDBJ whole genome shotgun (WGS) entry which is preliminary data.</text>
</comment>
<dbReference type="Gene3D" id="3.40.50.720">
    <property type="entry name" value="NAD(P)-binding Rossmann-like Domain"/>
    <property type="match status" value="1"/>
</dbReference>
<dbReference type="PANTHER" id="PTHR48079:SF6">
    <property type="entry name" value="NAD(P)-BINDING DOMAIN-CONTAINING PROTEIN-RELATED"/>
    <property type="match status" value="1"/>
</dbReference>
<keyword evidence="2" id="KW-1133">Transmembrane helix</keyword>
<evidence type="ECO:0000313" key="4">
    <source>
        <dbReference type="EMBL" id="ORC93719.1"/>
    </source>
</evidence>
<feature type="transmembrane region" description="Helical" evidence="2">
    <location>
        <begin position="491"/>
        <end position="513"/>
    </location>
</feature>
<dbReference type="GeneID" id="39981057"/>
<evidence type="ECO:0000313" key="5">
    <source>
        <dbReference type="Proteomes" id="UP000192257"/>
    </source>
</evidence>
<organism evidence="4 5">
    <name type="scientific">Trypanosoma theileri</name>
    <dbReference type="NCBI Taxonomy" id="67003"/>
    <lineage>
        <taxon>Eukaryota</taxon>
        <taxon>Discoba</taxon>
        <taxon>Euglenozoa</taxon>
        <taxon>Kinetoplastea</taxon>
        <taxon>Metakinetoplastina</taxon>
        <taxon>Trypanosomatida</taxon>
        <taxon>Trypanosomatidae</taxon>
        <taxon>Trypanosoma</taxon>
    </lineage>
</organism>
<dbReference type="OrthoDB" id="2735536at2759"/>
<dbReference type="InterPro" id="IPR001509">
    <property type="entry name" value="Epimerase_deHydtase"/>
</dbReference>
<evidence type="ECO:0000256" key="1">
    <source>
        <dbReference type="ARBA" id="ARBA00023002"/>
    </source>
</evidence>
<gene>
    <name evidence="4" type="ORF">TM35_000015960</name>
</gene>
<sequence length="519" mass="57766">MLRVFSGSCLSLEDMETVRRSNLVKRPHILGPGDDFFTEDGEPVRPQPAAHTLQKVFSGSALDLNAMNGDILSEEEIPPFSGSRHQLQQQEQQVQNHYQLPQYYQQQKQERSPGTTVSTILNQLSSESEKERAKSVKNKTNVLVIGGIGYISSHIVAKLLDAGYTVRVTVPDTLSQQERNELYSMDRDSEQRLSIFEAEMTNSTTLRDALRGCKYVIHCGFQVNYGVKDPVALHVNAVQALFDAIRLAGKSTVKRVVITGAATSVFHVTDAVPPSGVFDESCWNTVATAATDPIPYARICFEKEAWRLKQMLGVELVVILPSITIGPSRTDEISDAMLRLQELATASPTVPFAPNLYWNYVDVRDVAEAHVRALECQEVKDQRVIVSNGCFSYAELSVMIKEAYPHLTPPTRTANTFVTLLVGAFHSQVKLRFLWRTTGVRKVLDAHKAISELEMKFIPMKETIRASIDQMIRAGEVRAPNAPRAVRNPTLLYVVSTVGVAITAAGVATWVLARWRKNR</sequence>
<dbReference type="InterPro" id="IPR051783">
    <property type="entry name" value="NAD(P)-dependent_oxidoreduct"/>
</dbReference>
<dbReference type="EMBL" id="NBCO01000001">
    <property type="protein sequence ID" value="ORC93719.1"/>
    <property type="molecule type" value="Genomic_DNA"/>
</dbReference>
<dbReference type="GO" id="GO:0005737">
    <property type="term" value="C:cytoplasm"/>
    <property type="evidence" value="ECO:0007669"/>
    <property type="project" value="TreeGrafter"/>
</dbReference>
<dbReference type="VEuPathDB" id="TriTrypDB:TM35_000015960"/>
<dbReference type="Proteomes" id="UP000192257">
    <property type="component" value="Unassembled WGS sequence"/>
</dbReference>
<dbReference type="STRING" id="67003.A0A1X0PAW0"/>
<keyword evidence="2" id="KW-0472">Membrane</keyword>